<dbReference type="GO" id="GO:0004519">
    <property type="term" value="F:endonuclease activity"/>
    <property type="evidence" value="ECO:0007669"/>
    <property type="project" value="UniProtKB-KW"/>
</dbReference>
<dbReference type="SMART" id="SM00318">
    <property type="entry name" value="SNc"/>
    <property type="match status" value="1"/>
</dbReference>
<dbReference type="Pfam" id="PF00565">
    <property type="entry name" value="SNase"/>
    <property type="match status" value="1"/>
</dbReference>
<dbReference type="PROSITE" id="PS50830">
    <property type="entry name" value="TNASE_3"/>
    <property type="match status" value="1"/>
</dbReference>
<comment type="caution">
    <text evidence="5">The sequence shown here is derived from an EMBL/GenBank/DDBJ whole genome shotgun (WGS) entry which is preliminary data.</text>
</comment>
<dbReference type="AlphaFoldDB" id="A0A0G0VEQ3"/>
<evidence type="ECO:0000313" key="6">
    <source>
        <dbReference type="Proteomes" id="UP000034562"/>
    </source>
</evidence>
<keyword evidence="1" id="KW-0540">Nuclease</keyword>
<dbReference type="EMBL" id="LBZK01000019">
    <property type="protein sequence ID" value="KKR70550.1"/>
    <property type="molecule type" value="Genomic_DNA"/>
</dbReference>
<keyword evidence="2" id="KW-0255">Endonuclease</keyword>
<protein>
    <submittedName>
        <fullName evidence="5">Nuclease (SNase domain protein)</fullName>
    </submittedName>
</protein>
<evidence type="ECO:0000259" key="4">
    <source>
        <dbReference type="PROSITE" id="PS50830"/>
    </source>
</evidence>
<gene>
    <name evidence="5" type="ORF">UU12_C0019G0008</name>
</gene>
<dbReference type="PANTHER" id="PTHR12302:SF3">
    <property type="entry name" value="SERINE_THREONINE-PROTEIN KINASE 31"/>
    <property type="match status" value="1"/>
</dbReference>
<sequence length="212" mass="23360">MPWKKVALTAGAIAIVAGSLTVAKRVISPGELVTEVIDGDTFVITNRQNIRLHGVDAPELQYCFGKEAKDALSKKILGKKVILKEPRTDFYKRVQAYVYIDGESINEYMAVNGFVMHHGDGTSQSDIVKEANNFAQSKKLGIFSEKCSPANPPKNGCNIKGHIPYNTAGKTYLIPGCWNYTQAVVEKFRGEDYFCTEKEAKAAGFVKSTNCR</sequence>
<proteinExistence type="predicted"/>
<dbReference type="Gene3D" id="2.40.50.90">
    <property type="match status" value="1"/>
</dbReference>
<feature type="domain" description="TNase-like" evidence="4">
    <location>
        <begin position="33"/>
        <end position="145"/>
    </location>
</feature>
<dbReference type="Proteomes" id="UP000034562">
    <property type="component" value="Unassembled WGS sequence"/>
</dbReference>
<evidence type="ECO:0000313" key="5">
    <source>
        <dbReference type="EMBL" id="KKR70550.1"/>
    </source>
</evidence>
<keyword evidence="3" id="KW-0378">Hydrolase</keyword>
<evidence type="ECO:0000256" key="3">
    <source>
        <dbReference type="ARBA" id="ARBA00022801"/>
    </source>
</evidence>
<organism evidence="5 6">
    <name type="scientific">Candidatus Woesebacteria bacterium GW2011_GWA2_40_7b</name>
    <dbReference type="NCBI Taxonomy" id="1618563"/>
    <lineage>
        <taxon>Bacteria</taxon>
        <taxon>Candidatus Woeseibacteriota</taxon>
    </lineage>
</organism>
<dbReference type="SUPFAM" id="SSF50199">
    <property type="entry name" value="Staphylococcal nuclease"/>
    <property type="match status" value="1"/>
</dbReference>
<dbReference type="InterPro" id="IPR016071">
    <property type="entry name" value="Staphylococal_nuclease_OB-fold"/>
</dbReference>
<dbReference type="PANTHER" id="PTHR12302">
    <property type="entry name" value="EBNA2 BINDING PROTEIN P100"/>
    <property type="match status" value="1"/>
</dbReference>
<accession>A0A0G0VEQ3</accession>
<dbReference type="InterPro" id="IPR035437">
    <property type="entry name" value="SNase_OB-fold_sf"/>
</dbReference>
<dbReference type="GO" id="GO:0016787">
    <property type="term" value="F:hydrolase activity"/>
    <property type="evidence" value="ECO:0007669"/>
    <property type="project" value="UniProtKB-KW"/>
</dbReference>
<evidence type="ECO:0000256" key="1">
    <source>
        <dbReference type="ARBA" id="ARBA00022722"/>
    </source>
</evidence>
<evidence type="ECO:0000256" key="2">
    <source>
        <dbReference type="ARBA" id="ARBA00022759"/>
    </source>
</evidence>
<dbReference type="STRING" id="1618563.UU12_C0019G0008"/>
<name>A0A0G0VEQ3_9BACT</name>
<reference evidence="5 6" key="1">
    <citation type="journal article" date="2015" name="Nature">
        <title>rRNA introns, odd ribosomes, and small enigmatic genomes across a large radiation of phyla.</title>
        <authorList>
            <person name="Brown C.T."/>
            <person name="Hug L.A."/>
            <person name="Thomas B.C."/>
            <person name="Sharon I."/>
            <person name="Castelle C.J."/>
            <person name="Singh A."/>
            <person name="Wilkins M.J."/>
            <person name="Williams K.H."/>
            <person name="Banfield J.F."/>
        </authorList>
    </citation>
    <scope>NUCLEOTIDE SEQUENCE [LARGE SCALE GENOMIC DNA]</scope>
</reference>